<evidence type="ECO:0000256" key="1">
    <source>
        <dbReference type="ARBA" id="ARBA00004571"/>
    </source>
</evidence>
<evidence type="ECO:0000259" key="9">
    <source>
        <dbReference type="Pfam" id="PF07715"/>
    </source>
</evidence>
<dbReference type="InterPro" id="IPR012910">
    <property type="entry name" value="Plug_dom"/>
</dbReference>
<keyword evidence="11" id="KW-1185">Reference proteome</keyword>
<dbReference type="InterPro" id="IPR036942">
    <property type="entry name" value="Beta-barrel_TonB_sf"/>
</dbReference>
<dbReference type="Gene3D" id="2.170.130.10">
    <property type="entry name" value="TonB-dependent receptor, plug domain"/>
    <property type="match status" value="1"/>
</dbReference>
<evidence type="ECO:0000313" key="10">
    <source>
        <dbReference type="EMBL" id="SJZ42314.1"/>
    </source>
</evidence>
<dbReference type="InterPro" id="IPR037066">
    <property type="entry name" value="Plug_dom_sf"/>
</dbReference>
<proteinExistence type="predicted"/>
<dbReference type="GO" id="GO:0015344">
    <property type="term" value="F:siderophore uptake transmembrane transporter activity"/>
    <property type="evidence" value="ECO:0007669"/>
    <property type="project" value="TreeGrafter"/>
</dbReference>
<evidence type="ECO:0000256" key="4">
    <source>
        <dbReference type="ARBA" id="ARBA00022692"/>
    </source>
</evidence>
<reference evidence="10 11" key="1">
    <citation type="submission" date="2017-02" db="EMBL/GenBank/DDBJ databases">
        <authorList>
            <person name="Peterson S.W."/>
        </authorList>
    </citation>
    <scope>NUCLEOTIDE SEQUENCE [LARGE SCALE GENOMIC DNA]</scope>
    <source>
        <strain evidence="10 11">ATCC BAA-908</strain>
    </source>
</reference>
<dbReference type="PANTHER" id="PTHR30069">
    <property type="entry name" value="TONB-DEPENDENT OUTER MEMBRANE RECEPTOR"/>
    <property type="match status" value="1"/>
</dbReference>
<evidence type="ECO:0000256" key="6">
    <source>
        <dbReference type="ARBA" id="ARBA00023136"/>
    </source>
</evidence>
<dbReference type="EMBL" id="FUWG01000008">
    <property type="protein sequence ID" value="SJZ42314.1"/>
    <property type="molecule type" value="Genomic_DNA"/>
</dbReference>
<dbReference type="PANTHER" id="PTHR30069:SF29">
    <property type="entry name" value="HEMOGLOBIN AND HEMOGLOBIN-HAPTOGLOBIN-BINDING PROTEIN 1-RELATED"/>
    <property type="match status" value="1"/>
</dbReference>
<organism evidence="10 11">
    <name type="scientific">Treponema porcinum</name>
    <dbReference type="NCBI Taxonomy" id="261392"/>
    <lineage>
        <taxon>Bacteria</taxon>
        <taxon>Pseudomonadati</taxon>
        <taxon>Spirochaetota</taxon>
        <taxon>Spirochaetia</taxon>
        <taxon>Spirochaetales</taxon>
        <taxon>Treponemataceae</taxon>
        <taxon>Treponema</taxon>
    </lineage>
</organism>
<evidence type="ECO:0000256" key="2">
    <source>
        <dbReference type="ARBA" id="ARBA00022448"/>
    </source>
</evidence>
<gene>
    <name evidence="10" type="ORF">SAMN02745149_01192</name>
</gene>
<accession>A0A1T4KIT5</accession>
<evidence type="ECO:0000256" key="5">
    <source>
        <dbReference type="ARBA" id="ARBA00022729"/>
    </source>
</evidence>
<feature type="signal peptide" evidence="8">
    <location>
        <begin position="1"/>
        <end position="35"/>
    </location>
</feature>
<evidence type="ECO:0000256" key="8">
    <source>
        <dbReference type="SAM" id="SignalP"/>
    </source>
</evidence>
<dbReference type="GeneID" id="78316491"/>
<sequence>MKKIKRIFGRTFIECGARVMLCAAVFMSASGFSYAQETVGSANADASSPLEQQEEADDEDYDDIMEGEGLTLESKSDPAKEAVSGVSVVMTKEEMQTTSQIGLVEDVMSSVSTMPGVSYSGGWESEPSIRGGYPREMTTVLDGVYLLFPWHWGCAYSIFNPHMVDTVKMSNGVFSSRYGRALSGLMEVTTVQPEPGEFHIDLNITTIATDMFAQIPLGKKAGLFVGGKCTYMEGYIGAFRALTTSDATDMIKKVPYIRDFFAKAYFNPTDELSFTLSGFFGSDGISLSTDETDDGFRETSDFDYDIYQGFTSLNMKWLVTDDVQIHALASYNFLVEDLKMETSAEGEQKYNDDFIAQYGHLLDENSRAAKKYYLQKQTDYMSEKITDHMFQGKLESDIQIPGGSTIAFGAEEVMSRSDADDKMDMWIEQNISGNPYPDFRRTEAGISSRGTNCLNSAGFLLWNFGGSTSVLSGEIGARVDHLYIWNSDDWFDLNTKPVFNPRASVQFTPWRNKGILEKATFSAGSGIFSSVPLEMMMVEKKMNVDEDDVAPNRAVFAVLGTEVQLDGGWNCKLEGYYKHYLTRLYIVTDDRNPVDVKYIAKSDGEGYAYGFDLMLEKKAGGFADGYISYSFVNARYKNPFAPLYDGQTSTYDDPLDEWYYPSFHRFNTLNIVANLHPTSHWTFTIKGTLATGTPKKDEGDIYCYPVKLDDGTVIQRYTRSSFYSDTLRTQISCPVDIRIGYKNKLGKTRGTWEWYVGAEDIFLNLYTPEGSRQFDRRTGEMSDQKTSADFNIGIPMISTGCKFSF</sequence>
<keyword evidence="10" id="KW-0675">Receptor</keyword>
<dbReference type="InterPro" id="IPR039426">
    <property type="entry name" value="TonB-dep_rcpt-like"/>
</dbReference>
<keyword evidence="7" id="KW-0998">Cell outer membrane</keyword>
<feature type="domain" description="TonB-dependent receptor plug" evidence="9">
    <location>
        <begin position="84"/>
        <end position="184"/>
    </location>
</feature>
<evidence type="ECO:0000256" key="3">
    <source>
        <dbReference type="ARBA" id="ARBA00022452"/>
    </source>
</evidence>
<dbReference type="Proteomes" id="UP000190423">
    <property type="component" value="Unassembled WGS sequence"/>
</dbReference>
<dbReference type="Gene3D" id="2.40.170.20">
    <property type="entry name" value="TonB-dependent receptor, beta-barrel domain"/>
    <property type="match status" value="1"/>
</dbReference>
<dbReference type="GO" id="GO:0009279">
    <property type="term" value="C:cell outer membrane"/>
    <property type="evidence" value="ECO:0007669"/>
    <property type="project" value="UniProtKB-SubCell"/>
</dbReference>
<dbReference type="SUPFAM" id="SSF56935">
    <property type="entry name" value="Porins"/>
    <property type="match status" value="1"/>
</dbReference>
<name>A0A1T4KIT5_TREPO</name>
<dbReference type="AlphaFoldDB" id="A0A1T4KIT5"/>
<keyword evidence="4" id="KW-0812">Transmembrane</keyword>
<comment type="subcellular location">
    <subcellularLocation>
        <location evidence="1">Cell outer membrane</location>
        <topology evidence="1">Multi-pass membrane protein</topology>
    </subcellularLocation>
</comment>
<dbReference type="Pfam" id="PF07715">
    <property type="entry name" value="Plug"/>
    <property type="match status" value="1"/>
</dbReference>
<dbReference type="STRING" id="261392.SAMN02745149_01192"/>
<feature type="chain" id="PRO_5012843304" evidence="8">
    <location>
        <begin position="36"/>
        <end position="805"/>
    </location>
</feature>
<evidence type="ECO:0000313" key="11">
    <source>
        <dbReference type="Proteomes" id="UP000190423"/>
    </source>
</evidence>
<dbReference type="OrthoDB" id="353807at2"/>
<dbReference type="RefSeq" id="WP_078933104.1">
    <property type="nucleotide sequence ID" value="NZ_FUWG01000008.1"/>
</dbReference>
<keyword evidence="5 8" id="KW-0732">Signal</keyword>
<keyword evidence="6" id="KW-0472">Membrane</keyword>
<evidence type="ECO:0000256" key="7">
    <source>
        <dbReference type="ARBA" id="ARBA00023237"/>
    </source>
</evidence>
<keyword evidence="3" id="KW-1134">Transmembrane beta strand</keyword>
<keyword evidence="2" id="KW-0813">Transport</keyword>
<protein>
    <submittedName>
        <fullName evidence="10">TonB-dependent Receptor Plug Domain</fullName>
    </submittedName>
</protein>
<dbReference type="GO" id="GO:0044718">
    <property type="term" value="P:siderophore transmembrane transport"/>
    <property type="evidence" value="ECO:0007669"/>
    <property type="project" value="TreeGrafter"/>
</dbReference>